<feature type="chain" id="PRO_5027626675" evidence="2">
    <location>
        <begin position="20"/>
        <end position="777"/>
    </location>
</feature>
<feature type="compositionally biased region" description="Polar residues" evidence="1">
    <location>
        <begin position="418"/>
        <end position="427"/>
    </location>
</feature>
<evidence type="ECO:0000313" key="4">
    <source>
        <dbReference type="RefSeq" id="XP_026193531.1"/>
    </source>
</evidence>
<dbReference type="GeneID" id="34618830"/>
<reference evidence="4" key="1">
    <citation type="submission" date="2025-08" db="UniProtKB">
        <authorList>
            <consortium name="RefSeq"/>
        </authorList>
    </citation>
    <scope>IDENTIFICATION</scope>
</reference>
<evidence type="ECO:0000256" key="1">
    <source>
        <dbReference type="SAM" id="MobiDB-lite"/>
    </source>
</evidence>
<keyword evidence="2" id="KW-0732">Signal</keyword>
<feature type="region of interest" description="Disordered" evidence="1">
    <location>
        <begin position="394"/>
        <end position="432"/>
    </location>
</feature>
<accession>A0A6P6S018</accession>
<feature type="region of interest" description="Disordered" evidence="1">
    <location>
        <begin position="187"/>
        <end position="210"/>
    </location>
</feature>
<feature type="compositionally biased region" description="Basic and acidic residues" evidence="1">
    <location>
        <begin position="194"/>
        <end position="210"/>
    </location>
</feature>
<feature type="region of interest" description="Disordered" evidence="1">
    <location>
        <begin position="86"/>
        <end position="140"/>
    </location>
</feature>
<keyword evidence="3" id="KW-1185">Reference proteome</keyword>
<sequence length="777" mass="85512">MVNLLYGAVIASVVASVGASGMQKETSKQVDARCCCTMHNRRCMLLSDIQFLLHVSEGAPAPPENTIPACCLQQLRVASAAEGKLQHEHPLSHRQRTSFASGGSSGTTRCNCCREAHERESKEPRSRKAPHSPCGQRFTPVFDSNSQRNLVSVNAGNPKLYVGGGTINQAFSTAINDWVQSKIDELQGPSDAKAAADREGEAASRQHSRWDPRRDLAVDWGTRMERVHNAAMEIARGSPFKVAALRCDGPAGKEGLWRTPFKAIYAMTPSTKEAAALKLKKGDAYVFLDFLRDELRPRDDKNVAMAYVVGPKAWEYSEKDFYHTLFVLSRNLLRLIILYNTKEVQIPEGLPLQQLRMPLVSGGAFLGNADPMGVASAIVKGFLAAVEEYRTNKVPVDWTPPGEEEEVPSTPPPDLPQSHDSSGNTSSFEDEAPTEETFIIPEAPELQEVNDDCPDGRSGCIYLESLRAPAVAVRGIQQLGGKQWCANARKCFFQETNFLEFHISAADVVPAPRKIAAIMALAFNYVRVRTLQSSVGLHHVAKIIVLYLLGYIPTRMIISETRNRAAVFNHTKQLYAARRTCKSASTIYMGSLTVQTDVLKTRQKFQLSHCSARRSSMLNNFWNLHGFPRSSPTNRGPGLVIALWRAGKARLPITHIMRHAKHPEYDCTLSADCSTVYLVNTEESFSDSGLVLVNWCMPAPLTAENLGGQLASACEHRISILSLATYLEGEVLQKYNNGLLKKLQKSPIVNADHFAHAGNPYGGKMTRSCGSAGLQNY</sequence>
<evidence type="ECO:0000256" key="2">
    <source>
        <dbReference type="SAM" id="SignalP"/>
    </source>
</evidence>
<gene>
    <name evidence="4" type="primary">LOC34618830</name>
</gene>
<dbReference type="RefSeq" id="XP_026193531.1">
    <property type="nucleotide sequence ID" value="XM_026337746.1"/>
</dbReference>
<dbReference type="Proteomes" id="UP000515125">
    <property type="component" value="Unplaced"/>
</dbReference>
<proteinExistence type="predicted"/>
<evidence type="ECO:0000313" key="3">
    <source>
        <dbReference type="Proteomes" id="UP000515125"/>
    </source>
</evidence>
<organism evidence="3 4">
    <name type="scientific">Cyclospora cayetanensis</name>
    <dbReference type="NCBI Taxonomy" id="88456"/>
    <lineage>
        <taxon>Eukaryota</taxon>
        <taxon>Sar</taxon>
        <taxon>Alveolata</taxon>
        <taxon>Apicomplexa</taxon>
        <taxon>Conoidasida</taxon>
        <taxon>Coccidia</taxon>
        <taxon>Eucoccidiorida</taxon>
        <taxon>Eimeriorina</taxon>
        <taxon>Eimeriidae</taxon>
        <taxon>Cyclospora</taxon>
    </lineage>
</organism>
<name>A0A6P6S018_9EIME</name>
<dbReference type="OrthoDB" id="447602at2759"/>
<feature type="compositionally biased region" description="Basic and acidic residues" evidence="1">
    <location>
        <begin position="112"/>
        <end position="126"/>
    </location>
</feature>
<dbReference type="AlphaFoldDB" id="A0A6P6S018"/>
<feature type="signal peptide" evidence="2">
    <location>
        <begin position="1"/>
        <end position="19"/>
    </location>
</feature>
<protein>
    <submittedName>
        <fullName evidence="4">Uncharacterized protein LOC34618830</fullName>
    </submittedName>
</protein>